<proteinExistence type="predicted"/>
<dbReference type="AlphaFoldDB" id="A0A369WU18"/>
<gene>
    <name evidence="3" type="ORF">DV711_02880</name>
</gene>
<keyword evidence="2" id="KW-0732">Signal</keyword>
<feature type="compositionally biased region" description="Polar residues" evidence="1">
    <location>
        <begin position="114"/>
        <end position="128"/>
    </location>
</feature>
<evidence type="ECO:0000256" key="1">
    <source>
        <dbReference type="SAM" id="MobiDB-lite"/>
    </source>
</evidence>
<organism evidence="3 4">
    <name type="scientific">Motiliproteus coralliicola</name>
    <dbReference type="NCBI Taxonomy" id="2283196"/>
    <lineage>
        <taxon>Bacteria</taxon>
        <taxon>Pseudomonadati</taxon>
        <taxon>Pseudomonadota</taxon>
        <taxon>Gammaproteobacteria</taxon>
        <taxon>Oceanospirillales</taxon>
        <taxon>Oceanospirillaceae</taxon>
        <taxon>Motiliproteus</taxon>
    </lineage>
</organism>
<keyword evidence="4" id="KW-1185">Reference proteome</keyword>
<accession>A0A369WU18</accession>
<reference evidence="3 4" key="1">
    <citation type="submission" date="2018-07" db="EMBL/GenBank/DDBJ databases">
        <title>Motiliproteus coralliicola sp. nov., a bacterium isolated from Coral.</title>
        <authorList>
            <person name="Wang G."/>
        </authorList>
    </citation>
    <scope>NUCLEOTIDE SEQUENCE [LARGE SCALE GENOMIC DNA]</scope>
    <source>
        <strain evidence="3 4">C34</strain>
    </source>
</reference>
<feature type="compositionally biased region" description="Low complexity" evidence="1">
    <location>
        <begin position="129"/>
        <end position="145"/>
    </location>
</feature>
<comment type="caution">
    <text evidence="3">The sequence shown here is derived from an EMBL/GenBank/DDBJ whole genome shotgun (WGS) entry which is preliminary data.</text>
</comment>
<evidence type="ECO:0000313" key="4">
    <source>
        <dbReference type="Proteomes" id="UP000253769"/>
    </source>
</evidence>
<feature type="region of interest" description="Disordered" evidence="1">
    <location>
        <begin position="183"/>
        <end position="215"/>
    </location>
</feature>
<feature type="signal peptide" evidence="2">
    <location>
        <begin position="1"/>
        <end position="27"/>
    </location>
</feature>
<feature type="chain" id="PRO_5016770110" evidence="2">
    <location>
        <begin position="28"/>
        <end position="215"/>
    </location>
</feature>
<evidence type="ECO:0000313" key="3">
    <source>
        <dbReference type="EMBL" id="RDE24549.1"/>
    </source>
</evidence>
<dbReference type="EMBL" id="QQOH01000001">
    <property type="protein sequence ID" value="RDE24549.1"/>
    <property type="molecule type" value="Genomic_DNA"/>
</dbReference>
<dbReference type="Proteomes" id="UP000253769">
    <property type="component" value="Unassembled WGS sequence"/>
</dbReference>
<feature type="region of interest" description="Disordered" evidence="1">
    <location>
        <begin position="114"/>
        <end position="160"/>
    </location>
</feature>
<name>A0A369WU18_9GAMM</name>
<protein>
    <submittedName>
        <fullName evidence="3">Uncharacterized protein</fullName>
    </submittedName>
</protein>
<sequence length="215" mass="22844">MTMKNINKKALAAIATFAVLSAGAVQAGPYGYGYPKVKIGYDNSFNRTNQIDTTIDNSSRVDTRSKLKYDLNNSVRNRLNHSYQLNKNFNYRADQLNAGQNLNQKRNYFSNVGQNAANKGSASGHSMAQQQGGTSVGSLVSTSSSAKHHGHSIASPTVSRQFGNVNTGNILGSQIGAVQTGMQGGSVTNLQGNDQDQTATSFVSSDDKVSNSAAK</sequence>
<evidence type="ECO:0000256" key="2">
    <source>
        <dbReference type="SAM" id="SignalP"/>
    </source>
</evidence>